<dbReference type="EMBL" id="CP104067">
    <property type="protein sequence ID" value="WAH39817.1"/>
    <property type="molecule type" value="Genomic_DNA"/>
</dbReference>
<protein>
    <submittedName>
        <fullName evidence="1">Uncharacterized protein</fullName>
    </submittedName>
</protein>
<accession>A0ABY6ZBA3</accession>
<name>A0ABY6ZBA3_9BACL</name>
<dbReference type="RefSeq" id="WP_268003715.1">
    <property type="nucleotide sequence ID" value="NZ_CP104067.1"/>
</dbReference>
<proteinExistence type="predicted"/>
<sequence length="47" mass="5455">MMRLAQRLRLQSAHIREMELKKLQVIHQVTDLEEVDKTTNAGSNQGH</sequence>
<reference evidence="1" key="1">
    <citation type="submission" date="2022-08" db="EMBL/GenBank/DDBJ databases">
        <title>Alicyclobacillus fastidiosus DSM 17978, complete genome.</title>
        <authorList>
            <person name="Wang Q."/>
            <person name="Cai R."/>
            <person name="Wang Z."/>
        </authorList>
    </citation>
    <scope>NUCLEOTIDE SEQUENCE</scope>
    <source>
        <strain evidence="1">DSM 17978</strain>
    </source>
</reference>
<dbReference type="Proteomes" id="UP001164761">
    <property type="component" value="Chromosome"/>
</dbReference>
<keyword evidence="2" id="KW-1185">Reference proteome</keyword>
<organism evidence="1 2">
    <name type="scientific">Alicyclobacillus fastidiosus</name>
    <dbReference type="NCBI Taxonomy" id="392011"/>
    <lineage>
        <taxon>Bacteria</taxon>
        <taxon>Bacillati</taxon>
        <taxon>Bacillota</taxon>
        <taxon>Bacilli</taxon>
        <taxon>Bacillales</taxon>
        <taxon>Alicyclobacillaceae</taxon>
        <taxon>Alicyclobacillus</taxon>
    </lineage>
</organism>
<evidence type="ECO:0000313" key="1">
    <source>
        <dbReference type="EMBL" id="WAH39817.1"/>
    </source>
</evidence>
<gene>
    <name evidence="1" type="ORF">NZD89_15550</name>
</gene>
<evidence type="ECO:0000313" key="2">
    <source>
        <dbReference type="Proteomes" id="UP001164761"/>
    </source>
</evidence>